<gene>
    <name evidence="3" type="ORF">F53441_1946</name>
</gene>
<evidence type="ECO:0000313" key="3">
    <source>
        <dbReference type="EMBL" id="KAF4455747.1"/>
    </source>
</evidence>
<evidence type="ECO:0008006" key="5">
    <source>
        <dbReference type="Google" id="ProtNLM"/>
    </source>
</evidence>
<evidence type="ECO:0000256" key="1">
    <source>
        <dbReference type="SAM" id="MobiDB-lite"/>
    </source>
</evidence>
<reference evidence="3" key="1">
    <citation type="submission" date="2020-01" db="EMBL/GenBank/DDBJ databases">
        <title>Identification and distribution of gene clusters putatively required for synthesis of sphingolipid metabolism inhibitors in phylogenetically diverse species of the filamentous fungus Fusarium.</title>
        <authorList>
            <person name="Kim H.-S."/>
            <person name="Busman M."/>
            <person name="Brown D.W."/>
            <person name="Divon H."/>
            <person name="Uhlig S."/>
            <person name="Proctor R.H."/>
        </authorList>
    </citation>
    <scope>NUCLEOTIDE SEQUENCE</scope>
    <source>
        <strain evidence="3">NRRL 53441</strain>
    </source>
</reference>
<accession>A0A8H4PCJ4</accession>
<organism evidence="3 4">
    <name type="scientific">Fusarium austroafricanum</name>
    <dbReference type="NCBI Taxonomy" id="2364996"/>
    <lineage>
        <taxon>Eukaryota</taxon>
        <taxon>Fungi</taxon>
        <taxon>Dikarya</taxon>
        <taxon>Ascomycota</taxon>
        <taxon>Pezizomycotina</taxon>
        <taxon>Sordariomycetes</taxon>
        <taxon>Hypocreomycetidae</taxon>
        <taxon>Hypocreales</taxon>
        <taxon>Nectriaceae</taxon>
        <taxon>Fusarium</taxon>
        <taxon>Fusarium concolor species complex</taxon>
    </lineage>
</organism>
<feature type="compositionally biased region" description="Low complexity" evidence="1">
    <location>
        <begin position="104"/>
        <end position="169"/>
    </location>
</feature>
<comment type="caution">
    <text evidence="3">The sequence shown here is derived from an EMBL/GenBank/DDBJ whole genome shotgun (WGS) entry which is preliminary data.</text>
</comment>
<keyword evidence="2" id="KW-0732">Signal</keyword>
<evidence type="ECO:0000256" key="2">
    <source>
        <dbReference type="SAM" id="SignalP"/>
    </source>
</evidence>
<feature type="region of interest" description="Disordered" evidence="1">
    <location>
        <begin position="96"/>
        <end position="169"/>
    </location>
</feature>
<sequence length="329" mass="34039">MARHGIVAFLAATVLGVGVNASPCKPYSSVALSSTVTLATTTTAATQETASSTITADVTDTTSALQTTVTEVTTGSIDTTDVVETTLTTSAFDTTVTEASSGSTDTTEVLETTTTEGTSDTTGVVETTATDTTTAPGTTTDAVETTTTEPVGETSTTVEPTTTTTTAAGPPVCVETQILVNPSFDNNNDGSPWVLGSGVTVSQINPRSAPNFLYNTLNQGRTTTTFSQTLPALGPFIYQLDYYFNLQTAIQGRGFACSVTPRINQQVLNPGETLTDSGPYGFRLSSQGFTVDDPDSPATLSITVQCQGSFNTVIIGVDDFALTRLCNAS</sequence>
<dbReference type="EMBL" id="JAADJG010000080">
    <property type="protein sequence ID" value="KAF4455747.1"/>
    <property type="molecule type" value="Genomic_DNA"/>
</dbReference>
<keyword evidence="4" id="KW-1185">Reference proteome</keyword>
<feature type="chain" id="PRO_5034930793" description="CBM-cenC domain-containing protein" evidence="2">
    <location>
        <begin position="22"/>
        <end position="329"/>
    </location>
</feature>
<dbReference type="Proteomes" id="UP000605986">
    <property type="component" value="Unassembled WGS sequence"/>
</dbReference>
<evidence type="ECO:0000313" key="4">
    <source>
        <dbReference type="Proteomes" id="UP000605986"/>
    </source>
</evidence>
<dbReference type="AlphaFoldDB" id="A0A8H4PCJ4"/>
<dbReference type="OrthoDB" id="5078508at2759"/>
<name>A0A8H4PCJ4_9HYPO</name>
<proteinExistence type="predicted"/>
<feature type="signal peptide" evidence="2">
    <location>
        <begin position="1"/>
        <end position="21"/>
    </location>
</feature>
<protein>
    <recommendedName>
        <fullName evidence="5">CBM-cenC domain-containing protein</fullName>
    </recommendedName>
</protein>